<proteinExistence type="predicted"/>
<protein>
    <submittedName>
        <fullName evidence="1">Uncharacterized protein</fullName>
    </submittedName>
</protein>
<name>A0A6J7WPP5_9CAUD</name>
<evidence type="ECO:0000313" key="1">
    <source>
        <dbReference type="EMBL" id="CAB5218672.1"/>
    </source>
</evidence>
<sequence length="223" mass="25411">MQGFYNILERIKLQLEDDPNVNTVTYGDIFKIDLNKQTIFPLCHLMVNEATMENNIWRFNVSVIAMDILDESKDNITDWFVGNTNEQDILNTQLAVLNRLFQVLKTGSLSKDLYQLDGNPTCENFTERFENSLAGWTGTFDVLIPNTMTSCDGLVVIPNECLAAHFVIKNTDNTIIQQGYIESGEEQIITLPDTTFNIYVDEVLQESIEVATLNNETINIVWQ</sequence>
<gene>
    <name evidence="1" type="ORF">UFOVP211_52</name>
</gene>
<organism evidence="1">
    <name type="scientific">uncultured Caudovirales phage</name>
    <dbReference type="NCBI Taxonomy" id="2100421"/>
    <lineage>
        <taxon>Viruses</taxon>
        <taxon>Duplodnaviria</taxon>
        <taxon>Heunggongvirae</taxon>
        <taxon>Uroviricota</taxon>
        <taxon>Caudoviricetes</taxon>
        <taxon>Peduoviridae</taxon>
        <taxon>Maltschvirus</taxon>
        <taxon>Maltschvirus maltsch</taxon>
    </lineage>
</organism>
<accession>A0A6J7WPP5</accession>
<dbReference type="EMBL" id="LR798262">
    <property type="protein sequence ID" value="CAB5218672.1"/>
    <property type="molecule type" value="Genomic_DNA"/>
</dbReference>
<reference evidence="1" key="1">
    <citation type="submission" date="2020-05" db="EMBL/GenBank/DDBJ databases">
        <authorList>
            <person name="Chiriac C."/>
            <person name="Salcher M."/>
            <person name="Ghai R."/>
            <person name="Kavagutti S V."/>
        </authorList>
    </citation>
    <scope>NUCLEOTIDE SEQUENCE</scope>
</reference>